<comment type="similarity">
    <text evidence="4 15">Belongs to the cytochrome P450 family.</text>
</comment>
<sequence>MAILLILALVSICTGIWLRNVGRREKGLPPGPPVLPLLGNLHMLPKAFMHYKLTEWAATYGGIYSLKFGPGTVIVLTDVAAVKELMEKRSANTASRPPIHIADLVTGGYHFALAQYTETWKTLRKTALTILSPQACSRHLPIQCAEATQLVYDILRSPQFFYTHIERYSSSVIFSVLYGKRAPRYDTPETTAFFHLMREWGDLLSPGATPPVDIIPILKYIPERWAKWKQDCTRVRSLQRTLYFRLLDETKQRLCGGDENGSFMEEVLAKEKELGMNWEMTAYLGGTLIEGAADTTAAYAHSLILDLVAYPDAKRKAYEEIDRIVGEDRMPVLEDLEDMPFIRAMILEVHRFRPIGPLMVPHATLAPEEYRGFIIPKGATIFVNLWGIFHDPALYENPEEFTPERYMLTENGAKPGIDVSDLRPNLAFGVGRRSCPGIHLAQNSINLLTLYLLWAFDFDTDIDKLGNPVKPDTFAFKQGLGTGPLPFQCRIAPRTTEKAEIIKREYLDAGDTFRKFEFGLGPEDAEFLAQSRAECL</sequence>
<comment type="subcellular location">
    <subcellularLocation>
        <location evidence="2">Membrane</location>
        <topology evidence="2">Single-pass membrane protein</topology>
    </subcellularLocation>
</comment>
<keyword evidence="7 14" id="KW-0479">Metal-binding</keyword>
<dbReference type="InterPro" id="IPR002401">
    <property type="entry name" value="Cyt_P450_E_grp-I"/>
</dbReference>
<dbReference type="PANTHER" id="PTHR46300">
    <property type="entry name" value="P450, PUTATIVE (EUROFUNG)-RELATED-RELATED"/>
    <property type="match status" value="1"/>
</dbReference>
<evidence type="ECO:0000256" key="16">
    <source>
        <dbReference type="SAM" id="SignalP"/>
    </source>
</evidence>
<dbReference type="InterPro" id="IPR017972">
    <property type="entry name" value="Cyt_P450_CS"/>
</dbReference>
<dbReference type="GO" id="GO:0004497">
    <property type="term" value="F:monooxygenase activity"/>
    <property type="evidence" value="ECO:0007669"/>
    <property type="project" value="UniProtKB-KW"/>
</dbReference>
<keyword evidence="6" id="KW-0812">Transmembrane</keyword>
<keyword evidence="5 14" id="KW-0349">Heme</keyword>
<dbReference type="Proteomes" id="UP001222325">
    <property type="component" value="Unassembled WGS sequence"/>
</dbReference>
<keyword evidence="13" id="KW-0325">Glycoprotein</keyword>
<evidence type="ECO:0000256" key="10">
    <source>
        <dbReference type="ARBA" id="ARBA00023004"/>
    </source>
</evidence>
<dbReference type="InterPro" id="IPR001128">
    <property type="entry name" value="Cyt_P450"/>
</dbReference>
<comment type="cofactor">
    <cofactor evidence="1 14">
        <name>heme</name>
        <dbReference type="ChEBI" id="CHEBI:30413"/>
    </cofactor>
</comment>
<evidence type="ECO:0000256" key="8">
    <source>
        <dbReference type="ARBA" id="ARBA00022989"/>
    </source>
</evidence>
<dbReference type="EMBL" id="JARJCN010000006">
    <property type="protein sequence ID" value="KAJ7099912.1"/>
    <property type="molecule type" value="Genomic_DNA"/>
</dbReference>
<evidence type="ECO:0000256" key="1">
    <source>
        <dbReference type="ARBA" id="ARBA00001971"/>
    </source>
</evidence>
<keyword evidence="11 15" id="KW-0503">Monooxygenase</keyword>
<proteinExistence type="inferred from homology"/>
<evidence type="ECO:0000313" key="17">
    <source>
        <dbReference type="EMBL" id="KAJ7099912.1"/>
    </source>
</evidence>
<name>A0AAD6XSB0_9AGAR</name>
<evidence type="ECO:0000256" key="3">
    <source>
        <dbReference type="ARBA" id="ARBA00005179"/>
    </source>
</evidence>
<feature type="binding site" description="axial binding residue" evidence="14">
    <location>
        <position position="435"/>
    </location>
    <ligand>
        <name>heme</name>
        <dbReference type="ChEBI" id="CHEBI:30413"/>
    </ligand>
    <ligandPart>
        <name>Fe</name>
        <dbReference type="ChEBI" id="CHEBI:18248"/>
    </ligandPart>
</feature>
<evidence type="ECO:0000256" key="5">
    <source>
        <dbReference type="ARBA" id="ARBA00022617"/>
    </source>
</evidence>
<evidence type="ECO:0000256" key="6">
    <source>
        <dbReference type="ARBA" id="ARBA00022692"/>
    </source>
</evidence>
<dbReference type="GO" id="GO:0016020">
    <property type="term" value="C:membrane"/>
    <property type="evidence" value="ECO:0007669"/>
    <property type="project" value="UniProtKB-SubCell"/>
</dbReference>
<evidence type="ECO:0000256" key="12">
    <source>
        <dbReference type="ARBA" id="ARBA00023136"/>
    </source>
</evidence>
<keyword evidence="8" id="KW-1133">Transmembrane helix</keyword>
<reference evidence="17" key="1">
    <citation type="submission" date="2023-03" db="EMBL/GenBank/DDBJ databases">
        <title>Massive genome expansion in bonnet fungi (Mycena s.s.) driven by repeated elements and novel gene families across ecological guilds.</title>
        <authorList>
            <consortium name="Lawrence Berkeley National Laboratory"/>
            <person name="Harder C.B."/>
            <person name="Miyauchi S."/>
            <person name="Viragh M."/>
            <person name="Kuo A."/>
            <person name="Thoen E."/>
            <person name="Andreopoulos B."/>
            <person name="Lu D."/>
            <person name="Skrede I."/>
            <person name="Drula E."/>
            <person name="Henrissat B."/>
            <person name="Morin E."/>
            <person name="Kohler A."/>
            <person name="Barry K."/>
            <person name="LaButti K."/>
            <person name="Morin E."/>
            <person name="Salamov A."/>
            <person name="Lipzen A."/>
            <person name="Mereny Z."/>
            <person name="Hegedus B."/>
            <person name="Baldrian P."/>
            <person name="Stursova M."/>
            <person name="Weitz H."/>
            <person name="Taylor A."/>
            <person name="Grigoriev I.V."/>
            <person name="Nagy L.G."/>
            <person name="Martin F."/>
            <person name="Kauserud H."/>
        </authorList>
    </citation>
    <scope>NUCLEOTIDE SEQUENCE</scope>
    <source>
        <strain evidence="17">CBHHK173m</strain>
    </source>
</reference>
<dbReference type="PANTHER" id="PTHR46300:SF2">
    <property type="entry name" value="CYTOCHROME P450 MONOOXYGENASE ALNH-RELATED"/>
    <property type="match status" value="1"/>
</dbReference>
<evidence type="ECO:0000256" key="15">
    <source>
        <dbReference type="RuleBase" id="RU000461"/>
    </source>
</evidence>
<dbReference type="InterPro" id="IPR050364">
    <property type="entry name" value="Cytochrome_P450_fung"/>
</dbReference>
<keyword evidence="12" id="KW-0472">Membrane</keyword>
<evidence type="ECO:0000256" key="11">
    <source>
        <dbReference type="ARBA" id="ARBA00023033"/>
    </source>
</evidence>
<dbReference type="GO" id="GO:0005506">
    <property type="term" value="F:iron ion binding"/>
    <property type="evidence" value="ECO:0007669"/>
    <property type="project" value="InterPro"/>
</dbReference>
<comment type="pathway">
    <text evidence="3">Secondary metabolite biosynthesis.</text>
</comment>
<keyword evidence="9 15" id="KW-0560">Oxidoreductase</keyword>
<feature type="chain" id="PRO_5042096321" evidence="16">
    <location>
        <begin position="16"/>
        <end position="536"/>
    </location>
</feature>
<dbReference type="GO" id="GO:0020037">
    <property type="term" value="F:heme binding"/>
    <property type="evidence" value="ECO:0007669"/>
    <property type="project" value="InterPro"/>
</dbReference>
<dbReference type="PRINTS" id="PR00463">
    <property type="entry name" value="EP450I"/>
</dbReference>
<evidence type="ECO:0000256" key="4">
    <source>
        <dbReference type="ARBA" id="ARBA00010617"/>
    </source>
</evidence>
<keyword evidence="18" id="KW-1185">Reference proteome</keyword>
<dbReference type="GO" id="GO:0016705">
    <property type="term" value="F:oxidoreductase activity, acting on paired donors, with incorporation or reduction of molecular oxygen"/>
    <property type="evidence" value="ECO:0007669"/>
    <property type="project" value="InterPro"/>
</dbReference>
<organism evidence="17 18">
    <name type="scientific">Mycena belliarum</name>
    <dbReference type="NCBI Taxonomy" id="1033014"/>
    <lineage>
        <taxon>Eukaryota</taxon>
        <taxon>Fungi</taxon>
        <taxon>Dikarya</taxon>
        <taxon>Basidiomycota</taxon>
        <taxon>Agaricomycotina</taxon>
        <taxon>Agaricomycetes</taxon>
        <taxon>Agaricomycetidae</taxon>
        <taxon>Agaricales</taxon>
        <taxon>Marasmiineae</taxon>
        <taxon>Mycenaceae</taxon>
        <taxon>Mycena</taxon>
    </lineage>
</organism>
<evidence type="ECO:0000313" key="18">
    <source>
        <dbReference type="Proteomes" id="UP001222325"/>
    </source>
</evidence>
<evidence type="ECO:0000256" key="9">
    <source>
        <dbReference type="ARBA" id="ARBA00023002"/>
    </source>
</evidence>
<dbReference type="PROSITE" id="PS00086">
    <property type="entry name" value="CYTOCHROME_P450"/>
    <property type="match status" value="1"/>
</dbReference>
<evidence type="ECO:0000256" key="7">
    <source>
        <dbReference type="ARBA" id="ARBA00022723"/>
    </source>
</evidence>
<dbReference type="CDD" id="cd11065">
    <property type="entry name" value="CYP64-like"/>
    <property type="match status" value="1"/>
</dbReference>
<comment type="caution">
    <text evidence="17">The sequence shown here is derived from an EMBL/GenBank/DDBJ whole genome shotgun (WGS) entry which is preliminary data.</text>
</comment>
<dbReference type="InterPro" id="IPR036396">
    <property type="entry name" value="Cyt_P450_sf"/>
</dbReference>
<protein>
    <submittedName>
        <fullName evidence="17">Cytochrome P450</fullName>
    </submittedName>
</protein>
<keyword evidence="10 14" id="KW-0408">Iron</keyword>
<evidence type="ECO:0000256" key="14">
    <source>
        <dbReference type="PIRSR" id="PIRSR602401-1"/>
    </source>
</evidence>
<feature type="signal peptide" evidence="16">
    <location>
        <begin position="1"/>
        <end position="15"/>
    </location>
</feature>
<evidence type="ECO:0000256" key="13">
    <source>
        <dbReference type="ARBA" id="ARBA00023180"/>
    </source>
</evidence>
<keyword evidence="16" id="KW-0732">Signal</keyword>
<dbReference type="AlphaFoldDB" id="A0AAD6XSB0"/>
<dbReference type="SUPFAM" id="SSF48264">
    <property type="entry name" value="Cytochrome P450"/>
    <property type="match status" value="1"/>
</dbReference>
<dbReference type="Gene3D" id="1.10.630.10">
    <property type="entry name" value="Cytochrome P450"/>
    <property type="match status" value="1"/>
</dbReference>
<accession>A0AAD6XSB0</accession>
<dbReference type="Pfam" id="PF00067">
    <property type="entry name" value="p450"/>
    <property type="match status" value="1"/>
</dbReference>
<gene>
    <name evidence="17" type="ORF">B0H15DRAFT_919995</name>
</gene>
<evidence type="ECO:0000256" key="2">
    <source>
        <dbReference type="ARBA" id="ARBA00004167"/>
    </source>
</evidence>